<evidence type="ECO:0000313" key="3">
    <source>
        <dbReference type="Proteomes" id="UP001632038"/>
    </source>
</evidence>
<proteinExistence type="predicted"/>
<accession>A0ABD3BK93</accession>
<sequence>MDSGSLKRGLGFTNRKKRWIILLGLAGFSAYGVYKVYHMPYLARKRTRILKLFGSLISMAEMVSDSAETITVMSRDLKEFLKSDSDEIPNSLKQLSKIARSEEFSDSVVRICQSMTIGILRGHKVESSGADLQESEGSTFPDRIMEKLMSSAGTGFASVVVGSFARNLVMGFYANSGSNEDGHNESKMMSTWLCLVSDDNCRNLIADCIKTFVSTAVAVYLDKTMDVNTYDEMFSGLTNPKHKNKVTEVLVSLCNGAVETLVKSSHQVLTASKQGPVSGSNESYSIIDQSEPSKLGKKKGSNSDVDLQDSGWVSSVSSALAVPRNRKFVLDVTGRVTFETVRSVVEFFLWKMSEGLKRSVNVVHGEVVERGFEVVRYVGYKSSVILTICLALFLHILGNTHELLTA</sequence>
<keyword evidence="1" id="KW-1133">Transmembrane helix</keyword>
<keyword evidence="1" id="KW-0472">Membrane</keyword>
<dbReference type="Proteomes" id="UP001632038">
    <property type="component" value="Unassembled WGS sequence"/>
</dbReference>
<protein>
    <recommendedName>
        <fullName evidence="4">Protein PHLOEM PROTEIN 2-LIKE A10</fullName>
    </recommendedName>
</protein>
<dbReference type="PANTHER" id="PTHR21477:SF12">
    <property type="entry name" value="PROTEIN PHLOEM PROTEIN 2-LIKE A10"/>
    <property type="match status" value="1"/>
</dbReference>
<reference evidence="3" key="1">
    <citation type="journal article" date="2024" name="IScience">
        <title>Strigolactones Initiate the Formation of Haustorium-like Structures in Castilleja.</title>
        <authorList>
            <person name="Buerger M."/>
            <person name="Peterson D."/>
            <person name="Chory J."/>
        </authorList>
    </citation>
    <scope>NUCLEOTIDE SEQUENCE [LARGE SCALE GENOMIC DNA]</scope>
</reference>
<keyword evidence="3" id="KW-1185">Reference proteome</keyword>
<dbReference type="PANTHER" id="PTHR21477">
    <property type="entry name" value="ZGC:172139"/>
    <property type="match status" value="1"/>
</dbReference>
<dbReference type="InterPro" id="IPR019141">
    <property type="entry name" value="DUF2045"/>
</dbReference>
<evidence type="ECO:0000313" key="2">
    <source>
        <dbReference type="EMBL" id="KAL3617865.1"/>
    </source>
</evidence>
<dbReference type="AlphaFoldDB" id="A0ABD3BK93"/>
<evidence type="ECO:0008006" key="4">
    <source>
        <dbReference type="Google" id="ProtNLM"/>
    </source>
</evidence>
<evidence type="ECO:0000256" key="1">
    <source>
        <dbReference type="SAM" id="Phobius"/>
    </source>
</evidence>
<gene>
    <name evidence="2" type="ORF">CASFOL_038186</name>
</gene>
<dbReference type="EMBL" id="JAVIJP010000081">
    <property type="protein sequence ID" value="KAL3617865.1"/>
    <property type="molecule type" value="Genomic_DNA"/>
</dbReference>
<name>A0ABD3BK93_9LAMI</name>
<comment type="caution">
    <text evidence="2">The sequence shown here is derived from an EMBL/GenBank/DDBJ whole genome shotgun (WGS) entry which is preliminary data.</text>
</comment>
<keyword evidence="1" id="KW-0812">Transmembrane</keyword>
<organism evidence="2 3">
    <name type="scientific">Castilleja foliolosa</name>
    <dbReference type="NCBI Taxonomy" id="1961234"/>
    <lineage>
        <taxon>Eukaryota</taxon>
        <taxon>Viridiplantae</taxon>
        <taxon>Streptophyta</taxon>
        <taxon>Embryophyta</taxon>
        <taxon>Tracheophyta</taxon>
        <taxon>Spermatophyta</taxon>
        <taxon>Magnoliopsida</taxon>
        <taxon>eudicotyledons</taxon>
        <taxon>Gunneridae</taxon>
        <taxon>Pentapetalae</taxon>
        <taxon>asterids</taxon>
        <taxon>lamiids</taxon>
        <taxon>Lamiales</taxon>
        <taxon>Orobanchaceae</taxon>
        <taxon>Pedicularideae</taxon>
        <taxon>Castillejinae</taxon>
        <taxon>Castilleja</taxon>
    </lineage>
</organism>
<feature type="transmembrane region" description="Helical" evidence="1">
    <location>
        <begin position="20"/>
        <end position="37"/>
    </location>
</feature>